<evidence type="ECO:0000259" key="2">
    <source>
        <dbReference type="Pfam" id="PF13529"/>
    </source>
</evidence>
<evidence type="ECO:0000313" key="4">
    <source>
        <dbReference type="Proteomes" id="UP000262969"/>
    </source>
</evidence>
<dbReference type="Proteomes" id="UP000262969">
    <property type="component" value="Unassembled WGS sequence"/>
</dbReference>
<gene>
    <name evidence="3" type="ORF">DHW61_01075</name>
</gene>
<dbReference type="InterPro" id="IPR039564">
    <property type="entry name" value="Peptidase_C39-like"/>
</dbReference>
<keyword evidence="1" id="KW-0472">Membrane</keyword>
<organism evidence="3 4">
    <name type="scientific">Lachnoclostridium phytofermentans</name>
    <dbReference type="NCBI Taxonomy" id="66219"/>
    <lineage>
        <taxon>Bacteria</taxon>
        <taxon>Bacillati</taxon>
        <taxon>Bacillota</taxon>
        <taxon>Clostridia</taxon>
        <taxon>Lachnospirales</taxon>
        <taxon>Lachnospiraceae</taxon>
    </lineage>
</organism>
<dbReference type="AlphaFoldDB" id="A0A3D2X302"/>
<dbReference type="EMBL" id="DPVV01000041">
    <property type="protein sequence ID" value="HCL01013.1"/>
    <property type="molecule type" value="Genomic_DNA"/>
</dbReference>
<proteinExistence type="predicted"/>
<accession>A0A3D2X302</accession>
<dbReference type="Gene3D" id="3.90.70.10">
    <property type="entry name" value="Cysteine proteinases"/>
    <property type="match status" value="1"/>
</dbReference>
<comment type="caution">
    <text evidence="3">The sequence shown here is derived from an EMBL/GenBank/DDBJ whole genome shotgun (WGS) entry which is preliminary data.</text>
</comment>
<feature type="transmembrane region" description="Helical" evidence="1">
    <location>
        <begin position="12"/>
        <end position="35"/>
    </location>
</feature>
<dbReference type="Pfam" id="PF13529">
    <property type="entry name" value="Peptidase_C39_2"/>
    <property type="match status" value="1"/>
</dbReference>
<reference evidence="3 4" key="1">
    <citation type="journal article" date="2018" name="Nat. Biotechnol.">
        <title>A standardized bacterial taxonomy based on genome phylogeny substantially revises the tree of life.</title>
        <authorList>
            <person name="Parks D.H."/>
            <person name="Chuvochina M."/>
            <person name="Waite D.W."/>
            <person name="Rinke C."/>
            <person name="Skarshewski A."/>
            <person name="Chaumeil P.A."/>
            <person name="Hugenholtz P."/>
        </authorList>
    </citation>
    <scope>NUCLEOTIDE SEQUENCE [LARGE SCALE GENOMIC DNA]</scope>
    <source>
        <strain evidence="3">UBA11728</strain>
    </source>
</reference>
<keyword evidence="1" id="KW-0812">Transmembrane</keyword>
<evidence type="ECO:0000256" key="1">
    <source>
        <dbReference type="SAM" id="Phobius"/>
    </source>
</evidence>
<keyword evidence="1" id="KW-1133">Transmembrane helix</keyword>
<name>A0A3D2X302_9FIRM</name>
<protein>
    <recommendedName>
        <fullName evidence="2">Peptidase C39-like domain-containing protein</fullName>
    </recommendedName>
</protein>
<evidence type="ECO:0000313" key="3">
    <source>
        <dbReference type="EMBL" id="HCL01013.1"/>
    </source>
</evidence>
<feature type="domain" description="Peptidase C39-like" evidence="2">
    <location>
        <begin position="54"/>
        <end position="158"/>
    </location>
</feature>
<sequence>MKAKMHLKKKIVFYVVICIAVLIGIFLAVNLYILLSTPKQYMITSENYIDYQPHYECSGYSSAYVLRSLGQDTDGLELYNAISNKNNDGTVPPVTLVEFLAEKGYSVKLCSGTMMQLKHEISKGTPVIVFVRTSPKENYYHYLPIVGYDEEYIYAADSLKYMKNAENEYYNRIIGNSDFDKMWETGGFRKNTYITIRLDN</sequence>